<dbReference type="Proteomes" id="UP001519287">
    <property type="component" value="Unassembled WGS sequence"/>
</dbReference>
<gene>
    <name evidence="1" type="ORF">J2Z66_000447</name>
</gene>
<dbReference type="EMBL" id="JAGGLB010000001">
    <property type="protein sequence ID" value="MBP1988852.1"/>
    <property type="molecule type" value="Genomic_DNA"/>
</dbReference>
<organism evidence="1 2">
    <name type="scientific">Paenibacillus eucommiae</name>
    <dbReference type="NCBI Taxonomy" id="1355755"/>
    <lineage>
        <taxon>Bacteria</taxon>
        <taxon>Bacillati</taxon>
        <taxon>Bacillota</taxon>
        <taxon>Bacilli</taxon>
        <taxon>Bacillales</taxon>
        <taxon>Paenibacillaceae</taxon>
        <taxon>Paenibacillus</taxon>
    </lineage>
</organism>
<proteinExistence type="predicted"/>
<protein>
    <recommendedName>
        <fullName evidence="3">Lipoprotein</fullName>
    </recommendedName>
</protein>
<evidence type="ECO:0000313" key="2">
    <source>
        <dbReference type="Proteomes" id="UP001519287"/>
    </source>
</evidence>
<keyword evidence="2" id="KW-1185">Reference proteome</keyword>
<evidence type="ECO:0000313" key="1">
    <source>
        <dbReference type="EMBL" id="MBP1988852.1"/>
    </source>
</evidence>
<comment type="caution">
    <text evidence="1">The sequence shown here is derived from an EMBL/GenBank/DDBJ whole genome shotgun (WGS) entry which is preliminary data.</text>
</comment>
<name>A0ABS4IMQ3_9BACL</name>
<dbReference type="RefSeq" id="WP_209969360.1">
    <property type="nucleotide sequence ID" value="NZ_JAGGLB010000001.1"/>
</dbReference>
<reference evidence="1 2" key="1">
    <citation type="submission" date="2021-03" db="EMBL/GenBank/DDBJ databases">
        <title>Genomic Encyclopedia of Type Strains, Phase IV (KMG-IV): sequencing the most valuable type-strain genomes for metagenomic binning, comparative biology and taxonomic classification.</title>
        <authorList>
            <person name="Goeker M."/>
        </authorList>
    </citation>
    <scope>NUCLEOTIDE SEQUENCE [LARGE SCALE GENOMIC DNA]</scope>
    <source>
        <strain evidence="1 2">DSM 26048</strain>
    </source>
</reference>
<evidence type="ECO:0008006" key="3">
    <source>
        <dbReference type="Google" id="ProtNLM"/>
    </source>
</evidence>
<sequence length="129" mass="14501">MRVRTFIVSLFVISLLGLVGCTKTTEFKGESATWSVTCSVNQSGTVKSYQIRYLGQEKGPENSQISFSFMDSKNFQASKESSATSLKGLKINGKFSTDTPDTPYVNEDHFKLHIKWNDQEETIQVEQMS</sequence>
<dbReference type="PROSITE" id="PS51257">
    <property type="entry name" value="PROKAR_LIPOPROTEIN"/>
    <property type="match status" value="1"/>
</dbReference>
<accession>A0ABS4IMQ3</accession>